<dbReference type="SUPFAM" id="SSF52833">
    <property type="entry name" value="Thioredoxin-like"/>
    <property type="match status" value="1"/>
</dbReference>
<feature type="chain" id="PRO_5027677338" description="Thioredoxin-like fold domain-containing protein" evidence="1">
    <location>
        <begin position="21"/>
        <end position="359"/>
    </location>
</feature>
<organism evidence="3">
    <name type="scientific">candidate division WOR-3 bacterium</name>
    <dbReference type="NCBI Taxonomy" id="2052148"/>
    <lineage>
        <taxon>Bacteria</taxon>
        <taxon>Bacteria division WOR-3</taxon>
    </lineage>
</organism>
<keyword evidence="1" id="KW-0732">Signal</keyword>
<dbReference type="EMBL" id="DTHG01000099">
    <property type="protein sequence ID" value="HGW92502.1"/>
    <property type="molecule type" value="Genomic_DNA"/>
</dbReference>
<evidence type="ECO:0000256" key="1">
    <source>
        <dbReference type="SAM" id="SignalP"/>
    </source>
</evidence>
<feature type="domain" description="Thioredoxin-like fold" evidence="2">
    <location>
        <begin position="35"/>
        <end position="106"/>
    </location>
</feature>
<dbReference type="InterPro" id="IPR012336">
    <property type="entry name" value="Thioredoxin-like_fold"/>
</dbReference>
<evidence type="ECO:0000259" key="2">
    <source>
        <dbReference type="Pfam" id="PF13192"/>
    </source>
</evidence>
<name>A0A7C4Y6C2_UNCW3</name>
<dbReference type="Gene3D" id="2.60.40.10">
    <property type="entry name" value="Immunoglobulins"/>
    <property type="match status" value="1"/>
</dbReference>
<dbReference type="InterPro" id="IPR036249">
    <property type="entry name" value="Thioredoxin-like_sf"/>
</dbReference>
<dbReference type="AlphaFoldDB" id="A0A7C4Y6C2"/>
<feature type="signal peptide" evidence="1">
    <location>
        <begin position="1"/>
        <end position="20"/>
    </location>
</feature>
<comment type="caution">
    <text evidence="3">The sequence shown here is derived from an EMBL/GenBank/DDBJ whole genome shotgun (WGS) entry which is preliminary data.</text>
</comment>
<dbReference type="Pfam" id="PF13192">
    <property type="entry name" value="Thioredoxin_3"/>
    <property type="match status" value="1"/>
</dbReference>
<accession>A0A7C4Y6C2</accession>
<evidence type="ECO:0000313" key="3">
    <source>
        <dbReference type="EMBL" id="HGW92502.1"/>
    </source>
</evidence>
<dbReference type="PROSITE" id="PS51257">
    <property type="entry name" value="PROKAR_LIPOPROTEIN"/>
    <property type="match status" value="1"/>
</dbReference>
<dbReference type="Gene3D" id="3.40.30.10">
    <property type="entry name" value="Glutaredoxin"/>
    <property type="match status" value="1"/>
</dbReference>
<gene>
    <name evidence="3" type="ORF">ENV67_08210</name>
</gene>
<dbReference type="InterPro" id="IPR013783">
    <property type="entry name" value="Ig-like_fold"/>
</dbReference>
<protein>
    <recommendedName>
        <fullName evidence="2">Thioredoxin-like fold domain-containing protein</fullName>
    </recommendedName>
</protein>
<proteinExistence type="predicted"/>
<sequence>MIRKFLIAFLILFLSCGKHLPEPENPEGISRKVLIEVFTSNSCTYCPVAESIINVLKSEFKDTINIVKYHIQDTFSFDGSSQRAQFYGVSALPTVIIDGVSKFTGVSQDTYNKYKEEIKRRIGLKSPIGIDGSVSLTGSKITYNFKICPVLDDTLRNIEYFIIIKEDSIHFNAANGETLHNDISRIIEKNGISIIMDTTEIDGEFSISELWNKKNLEISFFIQESSSKEIIQSYELKIPFETILDFIISAQDTILSGKIGEETQFPITIKNTGNIADTIIVDLPDSLSEPQNIGKTICDSTSCYPLPLKLFLNPGDSSTTFHIGITPQVQGVNYATITYSPQKDTLIIKKLRLYVEVAK</sequence>
<reference evidence="3" key="1">
    <citation type="journal article" date="2020" name="mSystems">
        <title>Genome- and Community-Level Interaction Insights into Carbon Utilization and Element Cycling Functions of Hydrothermarchaeota in Hydrothermal Sediment.</title>
        <authorList>
            <person name="Zhou Z."/>
            <person name="Liu Y."/>
            <person name="Xu W."/>
            <person name="Pan J."/>
            <person name="Luo Z.H."/>
            <person name="Li M."/>
        </authorList>
    </citation>
    <scope>NUCLEOTIDE SEQUENCE [LARGE SCALE GENOMIC DNA]</scope>
    <source>
        <strain evidence="3">SpSt-780</strain>
    </source>
</reference>